<dbReference type="AlphaFoldDB" id="A0A5J4P8M2"/>
<keyword evidence="2 4" id="KW-0560">Oxidoreductase</keyword>
<feature type="non-terminal residue" evidence="4">
    <location>
        <position position="75"/>
    </location>
</feature>
<dbReference type="SUPFAM" id="SSF55469">
    <property type="entry name" value="FMN-dependent nitroreductase-like"/>
    <property type="match status" value="1"/>
</dbReference>
<gene>
    <name evidence="4" type="ORF">EZS27_042540</name>
</gene>
<dbReference type="EMBL" id="SNRY01010400">
    <property type="protein sequence ID" value="KAA6305807.1"/>
    <property type="molecule type" value="Genomic_DNA"/>
</dbReference>
<comment type="similarity">
    <text evidence="1">Belongs to the nitroreductase family.</text>
</comment>
<reference evidence="4" key="1">
    <citation type="submission" date="2019-03" db="EMBL/GenBank/DDBJ databases">
        <title>Single cell metagenomics reveals metabolic interactions within the superorganism composed of flagellate Streblomastix strix and complex community of Bacteroidetes bacteria on its surface.</title>
        <authorList>
            <person name="Treitli S.C."/>
            <person name="Kolisko M."/>
            <person name="Husnik F."/>
            <person name="Keeling P."/>
            <person name="Hampl V."/>
        </authorList>
    </citation>
    <scope>NUCLEOTIDE SEQUENCE</scope>
    <source>
        <strain evidence="4">STM</strain>
    </source>
</reference>
<dbReference type="GO" id="GO:0016491">
    <property type="term" value="F:oxidoreductase activity"/>
    <property type="evidence" value="ECO:0007669"/>
    <property type="project" value="UniProtKB-KW"/>
</dbReference>
<dbReference type="Gene3D" id="3.40.109.10">
    <property type="entry name" value="NADH Oxidase"/>
    <property type="match status" value="1"/>
</dbReference>
<feature type="domain" description="Nitroreductase" evidence="3">
    <location>
        <begin position="9"/>
        <end position="67"/>
    </location>
</feature>
<dbReference type="Pfam" id="PF00881">
    <property type="entry name" value="Nitroreductase"/>
    <property type="match status" value="1"/>
</dbReference>
<evidence type="ECO:0000313" key="4">
    <source>
        <dbReference type="EMBL" id="KAA6305807.1"/>
    </source>
</evidence>
<organism evidence="4">
    <name type="scientific">termite gut metagenome</name>
    <dbReference type="NCBI Taxonomy" id="433724"/>
    <lineage>
        <taxon>unclassified sequences</taxon>
        <taxon>metagenomes</taxon>
        <taxon>organismal metagenomes</taxon>
    </lineage>
</organism>
<evidence type="ECO:0000256" key="1">
    <source>
        <dbReference type="ARBA" id="ARBA00007118"/>
    </source>
</evidence>
<protein>
    <submittedName>
        <fullName evidence="4">Putative NAD(P)H nitroreductase MhqN</fullName>
        <ecNumber evidence="4">1.-.-.-</ecNumber>
    </submittedName>
</protein>
<evidence type="ECO:0000256" key="2">
    <source>
        <dbReference type="ARBA" id="ARBA00023002"/>
    </source>
</evidence>
<dbReference type="InterPro" id="IPR029479">
    <property type="entry name" value="Nitroreductase"/>
</dbReference>
<dbReference type="PANTHER" id="PTHR43673">
    <property type="entry name" value="NAD(P)H NITROREDUCTASE YDGI-RELATED"/>
    <property type="match status" value="1"/>
</dbReference>
<dbReference type="PANTHER" id="PTHR43673:SF10">
    <property type="entry name" value="NADH DEHYDROGENASE_NAD(P)H NITROREDUCTASE XCC3605-RELATED"/>
    <property type="match status" value="1"/>
</dbReference>
<dbReference type="EC" id="1.-.-.-" evidence="4"/>
<accession>A0A5J4P8M2</accession>
<proteinExistence type="inferred from homology"/>
<comment type="caution">
    <text evidence="4">The sequence shown here is derived from an EMBL/GenBank/DDBJ whole genome shotgun (WGS) entry which is preliminary data.</text>
</comment>
<evidence type="ECO:0000259" key="3">
    <source>
        <dbReference type="Pfam" id="PF00881"/>
    </source>
</evidence>
<name>A0A5J4P8M2_9ZZZZ</name>
<dbReference type="InterPro" id="IPR000415">
    <property type="entry name" value="Nitroreductase-like"/>
</dbReference>
<sequence length="75" mass="8366">MNDFLTLVAARQSDRAYDKIRPVEKEKLERILEAARLAPSACNAQPWKFTVITDKELSEKIGKAAAGLGMNKFAE</sequence>